<dbReference type="AlphaFoldDB" id="F8DKK0"/>
<accession>F8DKK0</accession>
<protein>
    <submittedName>
        <fullName evidence="1">Uncharacterized protein</fullName>
    </submittedName>
</protein>
<organism evidence="1 2">
    <name type="scientific">Streptococcus parasanguinis (strain ATCC 15912 / DSM 6778 / CIP 104372 / LMG 14537)</name>
    <dbReference type="NCBI Taxonomy" id="760570"/>
    <lineage>
        <taxon>Bacteria</taxon>
        <taxon>Bacillati</taxon>
        <taxon>Bacillota</taxon>
        <taxon>Bacilli</taxon>
        <taxon>Lactobacillales</taxon>
        <taxon>Streptococcaceae</taxon>
        <taxon>Streptococcus</taxon>
    </lineage>
</organism>
<dbReference type="KEGG" id="scp:HMPREF0833_11341"/>
<gene>
    <name evidence="1" type="ordered locus">HMPREF0833_11341</name>
</gene>
<evidence type="ECO:0000313" key="1">
    <source>
        <dbReference type="EMBL" id="AEH56372.1"/>
    </source>
</evidence>
<dbReference type="Proteomes" id="UP000001502">
    <property type="component" value="Chromosome"/>
</dbReference>
<dbReference type="EMBL" id="CP002843">
    <property type="protein sequence ID" value="AEH56372.1"/>
    <property type="molecule type" value="Genomic_DNA"/>
</dbReference>
<sequence>MRHVIPPIFLLLYDIALQGFNQGKPSYKTFSFANFFIFTNQATTQ</sequence>
<dbReference type="HOGENOM" id="CLU_3205778_0_0_9"/>
<reference evidence="2" key="1">
    <citation type="submission" date="2011-06" db="EMBL/GenBank/DDBJ databases">
        <title>Complete sequence of Streptococcus parasanguinis strain ATCC 15912.</title>
        <authorList>
            <person name="Muzny D."/>
            <person name="Qin X."/>
            <person name="Buhay C."/>
            <person name="Dugan-Rocha S."/>
            <person name="Ding Y."/>
            <person name="Chen G."/>
            <person name="Hawes A."/>
            <person name="Holder M."/>
            <person name="Jhangiani S."/>
            <person name="Johnson A."/>
            <person name="Khan Z."/>
            <person name="Li Z."/>
            <person name="Liu W."/>
            <person name="Liu X."/>
            <person name="Perez L."/>
            <person name="Shen H."/>
            <person name="Wang Q."/>
            <person name="Watt J."/>
            <person name="Xi L."/>
            <person name="Xin Y."/>
            <person name="Zhou J."/>
            <person name="Deng J."/>
            <person name="Jiang H."/>
            <person name="Liu Y."/>
            <person name="Qu J."/>
            <person name="Song X.-Z."/>
            <person name="Zhang L."/>
            <person name="Villasana D."/>
            <person name="Johnson A."/>
            <person name="Liu J."/>
            <person name="Liyanage D."/>
            <person name="Lorensuhewa L."/>
            <person name="Robinson T."/>
            <person name="Song A."/>
            <person name="Song B.-B."/>
            <person name="Dinh H."/>
            <person name="Thornton R."/>
            <person name="Coyle M."/>
            <person name="Francisco L."/>
            <person name="Jackson L."/>
            <person name="Javaid M."/>
            <person name="Korchina V."/>
            <person name="Kovar C."/>
            <person name="Mata R."/>
            <person name="Mathew T."/>
            <person name="Ngo R."/>
            <person name="Nguyen L."/>
            <person name="Nguyen N."/>
            <person name="Okwuonu G."/>
            <person name="Ongeri F."/>
            <person name="Pham C."/>
            <person name="Simmons D."/>
            <person name="Wilczek-Boney K."/>
            <person name="Hale W."/>
            <person name="Jakkamsetti A."/>
            <person name="Pham P."/>
            <person name="Ruth R."/>
            <person name="San Lucas F."/>
            <person name="Warren J."/>
            <person name="Zhang J."/>
            <person name="Zhao Z."/>
            <person name="Zhou C."/>
            <person name="Zhu D."/>
            <person name="Lee S."/>
            <person name="Bess C."/>
            <person name="Blankenburg K."/>
            <person name="Forbes L."/>
            <person name="Fu Q."/>
            <person name="Gubbala S."/>
            <person name="Hirani K."/>
            <person name="Jayaseelan J.C."/>
            <person name="Lara F."/>
            <person name="Munidasa M."/>
            <person name="Palculict T."/>
            <person name="Patil S."/>
            <person name="Pu L.-L."/>
            <person name="Saada N."/>
            <person name="Tang L."/>
            <person name="Weissenberger G."/>
            <person name="Zhu Y."/>
            <person name="Hemphill L."/>
            <person name="Shang Y."/>
            <person name="Youmans B."/>
            <person name="Ayvaz T."/>
            <person name="Ross M."/>
            <person name="Santibanez J."/>
            <person name="Aqrawi P."/>
            <person name="Gross S."/>
            <person name="Joshi V."/>
            <person name="Fowler G."/>
            <person name="Nazareth L."/>
            <person name="Reid J."/>
            <person name="Worley K."/>
            <person name="Petrosino J."/>
            <person name="Highlander S."/>
            <person name="Gibbs R."/>
        </authorList>
    </citation>
    <scope>NUCLEOTIDE SEQUENCE [LARGE SCALE GENOMIC DNA]</scope>
    <source>
        <strain evidence="2">ATCC 15912 / DSM 6778 / CIP 104372 / LMG 14537</strain>
    </source>
</reference>
<evidence type="ECO:0000313" key="2">
    <source>
        <dbReference type="Proteomes" id="UP000001502"/>
    </source>
</evidence>
<proteinExistence type="predicted"/>
<name>F8DKK0_STREP</name>